<dbReference type="Gene3D" id="3.40.1190.20">
    <property type="match status" value="1"/>
</dbReference>
<name>A0A1B8QG92_9GAMM</name>
<keyword evidence="2" id="KW-0808">Transferase</keyword>
<evidence type="ECO:0000313" key="6">
    <source>
        <dbReference type="Proteomes" id="UP000092508"/>
    </source>
</evidence>
<evidence type="ECO:0000259" key="4">
    <source>
        <dbReference type="Pfam" id="PF00294"/>
    </source>
</evidence>
<sequence length="349" mass="36564">MANIVAIGNALVDREYRLTDTELHNTGLTKGNMTLASSADQQTLLDRLANMQLRPVKQASGGSAANSVYAAACLGSDTFYACRVGDDEAGQFYLADLNAAGVATSNQSIALGGTTGSCVVLVTPDGERTMQTHLGTSAEIGRDDIDFSQLSNAQWLYFEGYLAMSATMQPAIAALKDHARAHNIKIVVSFADPSVIKFAREGLDAMLAGGVAAVFCNVEEAQLYTGKHNQAQAAEALLAVAELAVVTAGAQDTITARRVPTSKHGNDDKKIASELINVPTALVNELINTNGAGDSFAGAFLHGLACGYDLTTCGKIASAVAGEVVQTFGARLTPEAYRHAMQRAFTETP</sequence>
<gene>
    <name evidence="5" type="ORF">A9308_02085</name>
</gene>
<keyword evidence="3 5" id="KW-0418">Kinase</keyword>
<dbReference type="SUPFAM" id="SSF53613">
    <property type="entry name" value="Ribokinase-like"/>
    <property type="match status" value="1"/>
</dbReference>
<dbReference type="PANTHER" id="PTHR43320">
    <property type="entry name" value="SUGAR KINASE"/>
    <property type="match status" value="1"/>
</dbReference>
<dbReference type="Proteomes" id="UP000092508">
    <property type="component" value="Unassembled WGS sequence"/>
</dbReference>
<evidence type="ECO:0000313" key="5">
    <source>
        <dbReference type="EMBL" id="OBX81027.1"/>
    </source>
</evidence>
<dbReference type="CDD" id="cd01168">
    <property type="entry name" value="adenosine_kinase"/>
    <property type="match status" value="1"/>
</dbReference>
<dbReference type="GO" id="GO:0016301">
    <property type="term" value="F:kinase activity"/>
    <property type="evidence" value="ECO:0007669"/>
    <property type="project" value="UniProtKB-KW"/>
</dbReference>
<dbReference type="Gene3D" id="3.30.1110.10">
    <property type="match status" value="1"/>
</dbReference>
<reference evidence="5 6" key="1">
    <citation type="submission" date="2016-06" db="EMBL/GenBank/DDBJ databases">
        <title>Draft genome of Moraxella atlantae CCUG 66109.</title>
        <authorList>
            <person name="Salva-Serra F."/>
            <person name="Engstrom-Jakobsson H."/>
            <person name="Thorell K."/>
            <person name="Gonzales-Siles L."/>
            <person name="Karlsson R."/>
            <person name="Boulund F."/>
            <person name="Engstrand L."/>
            <person name="Kristiansson E."/>
            <person name="Moore E."/>
        </authorList>
    </citation>
    <scope>NUCLEOTIDE SEQUENCE [LARGE SCALE GENOMIC DNA]</scope>
    <source>
        <strain evidence="5 6">CCUG 66109</strain>
    </source>
</reference>
<feature type="domain" description="Carbohydrate kinase PfkB" evidence="4">
    <location>
        <begin position="52"/>
        <end position="332"/>
    </location>
</feature>
<proteinExistence type="inferred from homology"/>
<dbReference type="STRING" id="34059.A9308_02085"/>
<organism evidence="5 6">
    <name type="scientific">Faucicola atlantae</name>
    <dbReference type="NCBI Taxonomy" id="34059"/>
    <lineage>
        <taxon>Bacteria</taxon>
        <taxon>Pseudomonadati</taxon>
        <taxon>Pseudomonadota</taxon>
        <taxon>Gammaproteobacteria</taxon>
        <taxon>Moraxellales</taxon>
        <taxon>Moraxellaceae</taxon>
        <taxon>Faucicola</taxon>
    </lineage>
</organism>
<accession>A0A1B8QG92</accession>
<dbReference type="AlphaFoldDB" id="A0A1B8QG92"/>
<comment type="caution">
    <text evidence="5">The sequence shown here is derived from an EMBL/GenBank/DDBJ whole genome shotgun (WGS) entry which is preliminary data.</text>
</comment>
<evidence type="ECO:0000256" key="1">
    <source>
        <dbReference type="ARBA" id="ARBA00010688"/>
    </source>
</evidence>
<dbReference type="Pfam" id="PF00294">
    <property type="entry name" value="PfkB"/>
    <property type="match status" value="1"/>
</dbReference>
<dbReference type="InterPro" id="IPR029056">
    <property type="entry name" value="Ribokinase-like"/>
</dbReference>
<dbReference type="InterPro" id="IPR052700">
    <property type="entry name" value="Carb_kinase_PfkB-like"/>
</dbReference>
<dbReference type="PANTHER" id="PTHR43320:SF3">
    <property type="entry name" value="CARBOHYDRATE KINASE PFKB DOMAIN-CONTAINING PROTEIN"/>
    <property type="match status" value="1"/>
</dbReference>
<protein>
    <submittedName>
        <fullName evidence="5">Adenosine kinase</fullName>
    </submittedName>
</protein>
<evidence type="ECO:0000256" key="2">
    <source>
        <dbReference type="ARBA" id="ARBA00022679"/>
    </source>
</evidence>
<dbReference type="RefSeq" id="WP_067234210.1">
    <property type="nucleotide sequence ID" value="NZ_LZMZ01000002.1"/>
</dbReference>
<dbReference type="PROSITE" id="PS00584">
    <property type="entry name" value="PFKB_KINASES_2"/>
    <property type="match status" value="1"/>
</dbReference>
<dbReference type="InterPro" id="IPR002173">
    <property type="entry name" value="Carboh/pur_kinase_PfkB_CS"/>
</dbReference>
<comment type="similarity">
    <text evidence="1">Belongs to the carbohydrate kinase PfkB family.</text>
</comment>
<evidence type="ECO:0000256" key="3">
    <source>
        <dbReference type="ARBA" id="ARBA00022777"/>
    </source>
</evidence>
<dbReference type="OrthoDB" id="9813569at2"/>
<dbReference type="InterPro" id="IPR011611">
    <property type="entry name" value="PfkB_dom"/>
</dbReference>
<dbReference type="EMBL" id="LZMZ01000002">
    <property type="protein sequence ID" value="OBX81027.1"/>
    <property type="molecule type" value="Genomic_DNA"/>
</dbReference>